<accession>A0A197JXA6</accession>
<dbReference type="EMBL" id="KV442038">
    <property type="protein sequence ID" value="OAQ29952.1"/>
    <property type="molecule type" value="Genomic_DNA"/>
</dbReference>
<feature type="region of interest" description="Disordered" evidence="1">
    <location>
        <begin position="147"/>
        <end position="167"/>
    </location>
</feature>
<sequence length="167" mass="17862">MFWPTQTLHKIKKPGIRLRIKVLAGSPFGVLWILSSSTVGGGQITGGNLETANVIVEGLEVFDLVRRVQVVLSETPSVHVAVATVARVQGDCHLVRKHVAVRELGRGQTQVDDIVGETVAGIVMQGSADNLSALTVSVGPKHEVGIGDSLCNRGGEEEDDKNRELEH</sequence>
<gene>
    <name evidence="2" type="ORF">K457DRAFT_893744</name>
</gene>
<name>A0A197JXA6_9FUNG</name>
<keyword evidence="3" id="KW-1185">Reference proteome</keyword>
<dbReference type="Proteomes" id="UP000078512">
    <property type="component" value="Unassembled WGS sequence"/>
</dbReference>
<organism evidence="2 3">
    <name type="scientific">Linnemannia elongata AG-77</name>
    <dbReference type="NCBI Taxonomy" id="1314771"/>
    <lineage>
        <taxon>Eukaryota</taxon>
        <taxon>Fungi</taxon>
        <taxon>Fungi incertae sedis</taxon>
        <taxon>Mucoromycota</taxon>
        <taxon>Mortierellomycotina</taxon>
        <taxon>Mortierellomycetes</taxon>
        <taxon>Mortierellales</taxon>
        <taxon>Mortierellaceae</taxon>
        <taxon>Linnemannia</taxon>
    </lineage>
</organism>
<dbReference type="AlphaFoldDB" id="A0A197JXA6"/>
<proteinExistence type="predicted"/>
<protein>
    <submittedName>
        <fullName evidence="2">Uncharacterized protein</fullName>
    </submittedName>
</protein>
<evidence type="ECO:0000313" key="3">
    <source>
        <dbReference type="Proteomes" id="UP000078512"/>
    </source>
</evidence>
<evidence type="ECO:0000256" key="1">
    <source>
        <dbReference type="SAM" id="MobiDB-lite"/>
    </source>
</evidence>
<evidence type="ECO:0000313" key="2">
    <source>
        <dbReference type="EMBL" id="OAQ29952.1"/>
    </source>
</evidence>
<reference evidence="2 3" key="1">
    <citation type="submission" date="2016-05" db="EMBL/GenBank/DDBJ databases">
        <title>Genome sequencing reveals origins of a unique bacterial endosymbiosis in the earliest lineages of terrestrial Fungi.</title>
        <authorList>
            <consortium name="DOE Joint Genome Institute"/>
            <person name="Uehling J."/>
            <person name="Gryganskyi A."/>
            <person name="Hameed K."/>
            <person name="Tschaplinski T."/>
            <person name="Misztal P."/>
            <person name="Wu S."/>
            <person name="Desiro A."/>
            <person name="Vande Pol N."/>
            <person name="Du Z.-Y."/>
            <person name="Zienkiewicz A."/>
            <person name="Zienkiewicz K."/>
            <person name="Morin E."/>
            <person name="Tisserant E."/>
            <person name="Splivallo R."/>
            <person name="Hainaut M."/>
            <person name="Henrissat B."/>
            <person name="Ohm R."/>
            <person name="Kuo A."/>
            <person name="Yan J."/>
            <person name="Lipzen A."/>
            <person name="Nolan M."/>
            <person name="Labutti K."/>
            <person name="Barry K."/>
            <person name="Goldstein A."/>
            <person name="Labbe J."/>
            <person name="Schadt C."/>
            <person name="Tuskan G."/>
            <person name="Grigoriev I."/>
            <person name="Martin F."/>
            <person name="Vilgalys R."/>
            <person name="Bonito G."/>
        </authorList>
    </citation>
    <scope>NUCLEOTIDE SEQUENCE [LARGE SCALE GENOMIC DNA]</scope>
    <source>
        <strain evidence="2 3">AG-77</strain>
    </source>
</reference>
<feature type="non-terminal residue" evidence="2">
    <location>
        <position position="167"/>
    </location>
</feature>